<dbReference type="Pfam" id="PF00014">
    <property type="entry name" value="Kunitz_BPTI"/>
    <property type="match status" value="1"/>
</dbReference>
<organism evidence="3 4">
    <name type="scientific">Folsomia candida</name>
    <name type="common">Springtail</name>
    <dbReference type="NCBI Taxonomy" id="158441"/>
    <lineage>
        <taxon>Eukaryota</taxon>
        <taxon>Metazoa</taxon>
        <taxon>Ecdysozoa</taxon>
        <taxon>Arthropoda</taxon>
        <taxon>Hexapoda</taxon>
        <taxon>Collembola</taxon>
        <taxon>Entomobryomorpha</taxon>
        <taxon>Isotomoidea</taxon>
        <taxon>Isotomidae</taxon>
        <taxon>Proisotominae</taxon>
        <taxon>Folsomia</taxon>
    </lineage>
</organism>
<dbReference type="SUPFAM" id="SSF57362">
    <property type="entry name" value="BPTI-like"/>
    <property type="match status" value="1"/>
</dbReference>
<evidence type="ECO:0000313" key="4">
    <source>
        <dbReference type="Proteomes" id="UP000198287"/>
    </source>
</evidence>
<proteinExistence type="predicted"/>
<dbReference type="Proteomes" id="UP000198287">
    <property type="component" value="Unassembled WGS sequence"/>
</dbReference>
<dbReference type="AlphaFoldDB" id="A0A226EIS3"/>
<dbReference type="EMBL" id="LNIX01000003">
    <property type="protein sequence ID" value="OXA57532.1"/>
    <property type="molecule type" value="Genomic_DNA"/>
</dbReference>
<name>A0A226EIS3_FOLCA</name>
<keyword evidence="1" id="KW-0732">Signal</keyword>
<evidence type="ECO:0000259" key="2">
    <source>
        <dbReference type="Pfam" id="PF00014"/>
    </source>
</evidence>
<feature type="chain" id="PRO_5012623972" evidence="1">
    <location>
        <begin position="26"/>
        <end position="113"/>
    </location>
</feature>
<keyword evidence="4" id="KW-1185">Reference proteome</keyword>
<sequence>MAHSTRKSCVFEVTFLCVLIVCASCSPFLSAWRSHLPAQCDVSIVSHAGHPIHPPNVHCDINFTEWFFKNRKCSQSTYHGCKSAGGFHTEAECKDACKPDSEVHHWYSTWTDD</sequence>
<reference evidence="3 4" key="1">
    <citation type="submission" date="2015-12" db="EMBL/GenBank/DDBJ databases">
        <title>The genome of Folsomia candida.</title>
        <authorList>
            <person name="Faddeeva A."/>
            <person name="Derks M.F."/>
            <person name="Anvar Y."/>
            <person name="Smit S."/>
            <person name="Van Straalen N."/>
            <person name="Roelofs D."/>
        </authorList>
    </citation>
    <scope>NUCLEOTIDE SEQUENCE [LARGE SCALE GENOMIC DNA]</scope>
    <source>
        <strain evidence="3 4">VU population</strain>
        <tissue evidence="3">Whole body</tissue>
    </source>
</reference>
<feature type="domain" description="BPTI/Kunitz inhibitor" evidence="2">
    <location>
        <begin position="58"/>
        <end position="98"/>
    </location>
</feature>
<accession>A0A226EIS3</accession>
<dbReference type="InterPro" id="IPR002223">
    <property type="entry name" value="Kunitz_BPTI"/>
</dbReference>
<comment type="caution">
    <text evidence="3">The sequence shown here is derived from an EMBL/GenBank/DDBJ whole genome shotgun (WGS) entry which is preliminary data.</text>
</comment>
<protein>
    <submittedName>
        <fullName evidence="3">KappaPI-theraphotoxin-Hs1e</fullName>
    </submittedName>
</protein>
<gene>
    <name evidence="3" type="ORF">Fcan01_07160</name>
</gene>
<feature type="signal peptide" evidence="1">
    <location>
        <begin position="1"/>
        <end position="25"/>
    </location>
</feature>
<evidence type="ECO:0000256" key="1">
    <source>
        <dbReference type="SAM" id="SignalP"/>
    </source>
</evidence>
<evidence type="ECO:0000313" key="3">
    <source>
        <dbReference type="EMBL" id="OXA57532.1"/>
    </source>
</evidence>
<dbReference type="Gene3D" id="4.10.410.10">
    <property type="entry name" value="Pancreatic trypsin inhibitor Kunitz domain"/>
    <property type="match status" value="1"/>
</dbReference>
<dbReference type="InterPro" id="IPR036880">
    <property type="entry name" value="Kunitz_BPTI_sf"/>
</dbReference>
<dbReference type="GO" id="GO:0004867">
    <property type="term" value="F:serine-type endopeptidase inhibitor activity"/>
    <property type="evidence" value="ECO:0007669"/>
    <property type="project" value="InterPro"/>
</dbReference>